<evidence type="ECO:0000313" key="3">
    <source>
        <dbReference type="Proteomes" id="UP001187203"/>
    </source>
</evidence>
<dbReference type="InterPro" id="IPR043128">
    <property type="entry name" value="Rev_trsase/Diguanyl_cyclase"/>
</dbReference>
<comment type="caution">
    <text evidence="2">The sequence shown here is derived from an EMBL/GenBank/DDBJ whole genome shotgun (WGS) entry which is preliminary data.</text>
</comment>
<dbReference type="RefSeq" id="WP_317276401.1">
    <property type="nucleotide sequence ID" value="NZ_JAWJWH010000007.1"/>
</dbReference>
<dbReference type="EMBL" id="JAWJWI010000007">
    <property type="protein sequence ID" value="MDV4187138.1"/>
    <property type="molecule type" value="Genomic_DNA"/>
</dbReference>
<keyword evidence="2" id="KW-0808">Transferase</keyword>
<dbReference type="Pfam" id="PF00078">
    <property type="entry name" value="RVT_1"/>
    <property type="match status" value="1"/>
</dbReference>
<reference evidence="3" key="1">
    <citation type="journal article" date="2023" name="Int. J. Mol. Sci.">
        <title>Genomic and Metabolic Characterization of Plant Growth-Promoting Rhizobacteria Isolated from Nodules of Clovers Grown in Non-Farmed Soil.</title>
        <authorList>
            <person name="Wojcik M."/>
            <person name="Koper P."/>
            <person name="Zebracki K."/>
            <person name="Marczak M."/>
            <person name="Mazur A."/>
        </authorList>
    </citation>
    <scope>NUCLEOTIDE SEQUENCE [LARGE SCALE GENOMIC DNA]</scope>
    <source>
        <strain evidence="3">KB12</strain>
    </source>
</reference>
<keyword evidence="2" id="KW-0695">RNA-directed DNA polymerase</keyword>
<name>A0ABU3YMS6_9HYPH</name>
<dbReference type="InterPro" id="IPR043502">
    <property type="entry name" value="DNA/RNA_pol_sf"/>
</dbReference>
<dbReference type="NCBIfam" id="NF041750">
    <property type="entry name" value="Drt5"/>
    <property type="match status" value="1"/>
</dbReference>
<dbReference type="Proteomes" id="UP001187203">
    <property type="component" value="Unassembled WGS sequence"/>
</dbReference>
<protein>
    <submittedName>
        <fullName evidence="2">Antiviral reverse transcriptase Drt5</fullName>
    </submittedName>
</protein>
<organism evidence="2 3">
    <name type="scientific">Rhizobium brockwellii</name>
    <dbReference type="NCBI Taxonomy" id="3019932"/>
    <lineage>
        <taxon>Bacteria</taxon>
        <taxon>Pseudomonadati</taxon>
        <taxon>Pseudomonadota</taxon>
        <taxon>Alphaproteobacteria</taxon>
        <taxon>Hyphomicrobiales</taxon>
        <taxon>Rhizobiaceae</taxon>
        <taxon>Rhizobium/Agrobacterium group</taxon>
        <taxon>Rhizobium</taxon>
    </lineage>
</organism>
<dbReference type="Gene3D" id="3.30.70.270">
    <property type="match status" value="1"/>
</dbReference>
<keyword evidence="2" id="KW-0548">Nucleotidyltransferase</keyword>
<dbReference type="InterPro" id="IPR000477">
    <property type="entry name" value="RT_dom"/>
</dbReference>
<gene>
    <name evidence="2" type="primary">drt5</name>
    <name evidence="2" type="ORF">R1523_16710</name>
</gene>
<dbReference type="SUPFAM" id="SSF56672">
    <property type="entry name" value="DNA/RNA polymerases"/>
    <property type="match status" value="1"/>
</dbReference>
<keyword evidence="3" id="KW-1185">Reference proteome</keyword>
<sequence>MQRWEVDMLSSAEFFEHDCRSTLFPMETCRILIKRGAAELDAYIQRCLSKSGADVGHQFLAQTRVYAAKPYGHLRRTVKLDPVAEYFLYDLVYRNKSKFRKPFQENKKHFGYRFEDGDPINPASSYAGFRQAIFAYGQNYKYSISFDVASYFNSIYHHDIVSWFANINADIDDVNSLGTFLRQSNSGRSVDCLPQGIYPTKMIGNDFLRFVEQHHGVKAEAAVRFMDDIVLFSDSRERLTEDFYLIQKLLGQKGLSVNPSKTQRDASSESEIEDGIDKIKQQLLRKRRQATRNGYETDPGNVDDEIDLSDVEVAYLRNLLRTENLSEEDAELVLSLFREYQDDIKPYLAQFALNFPHLAKNIWSVCSHSEDRNFIGKLLLDISKNAALQEYQLFWFAWILQDFLMQTSHAAELISNLYNHPNATLVSKAKILEIPDNRFGLVEMRDEHLVAGRSDWLAWASAVGHRNLPAISRNHKLEYFANSSQLNHLIMSIVTSYSDGAFE</sequence>
<dbReference type="CDD" id="cd01646">
    <property type="entry name" value="RT_Bac_retron_I"/>
    <property type="match status" value="1"/>
</dbReference>
<accession>A0ABU3YMS6</accession>
<feature type="domain" description="Reverse transcriptase" evidence="1">
    <location>
        <begin position="62"/>
        <end position="297"/>
    </location>
</feature>
<dbReference type="PROSITE" id="PS50878">
    <property type="entry name" value="RT_POL"/>
    <property type="match status" value="1"/>
</dbReference>
<proteinExistence type="predicted"/>
<dbReference type="GO" id="GO:0003964">
    <property type="term" value="F:RNA-directed DNA polymerase activity"/>
    <property type="evidence" value="ECO:0007669"/>
    <property type="project" value="UniProtKB-KW"/>
</dbReference>
<evidence type="ECO:0000259" key="1">
    <source>
        <dbReference type="PROSITE" id="PS50878"/>
    </source>
</evidence>
<evidence type="ECO:0000313" key="2">
    <source>
        <dbReference type="EMBL" id="MDV4187138.1"/>
    </source>
</evidence>